<evidence type="ECO:0000313" key="1">
    <source>
        <dbReference type="EMBL" id="MED5018512.1"/>
    </source>
</evidence>
<dbReference type="RefSeq" id="WP_412761573.1">
    <property type="nucleotide sequence ID" value="NZ_JARTLD010000035.1"/>
</dbReference>
<evidence type="ECO:0000313" key="2">
    <source>
        <dbReference type="Proteomes" id="UP001343257"/>
    </source>
</evidence>
<comment type="caution">
    <text evidence="1">The sequence shown here is derived from an EMBL/GenBank/DDBJ whole genome shotgun (WGS) entry which is preliminary data.</text>
</comment>
<dbReference type="InterPro" id="IPR025906">
    <property type="entry name" value="YjfB_motility"/>
</dbReference>
<proteinExistence type="predicted"/>
<keyword evidence="2" id="KW-1185">Reference proteome</keyword>
<dbReference type="EMBL" id="JARTLD010000035">
    <property type="protein sequence ID" value="MED5018512.1"/>
    <property type="molecule type" value="Genomic_DNA"/>
</dbReference>
<accession>A0ABU6PUE5</accession>
<protein>
    <submittedName>
        <fullName evidence="1">YjfB family protein</fullName>
    </submittedName>
</protein>
<organism evidence="1 2">
    <name type="scientific">Paenibacillus chibensis</name>
    <dbReference type="NCBI Taxonomy" id="59846"/>
    <lineage>
        <taxon>Bacteria</taxon>
        <taxon>Bacillati</taxon>
        <taxon>Bacillota</taxon>
        <taxon>Bacilli</taxon>
        <taxon>Bacillales</taxon>
        <taxon>Paenibacillaceae</taxon>
        <taxon>Paenibacillus</taxon>
    </lineage>
</organism>
<dbReference type="Proteomes" id="UP001343257">
    <property type="component" value="Unassembled WGS sequence"/>
</dbReference>
<name>A0ABU6PUE5_9BACL</name>
<dbReference type="Pfam" id="PF14070">
    <property type="entry name" value="YjfB_motility"/>
    <property type="match status" value="1"/>
</dbReference>
<reference evidence="1 2" key="1">
    <citation type="submission" date="2023-03" db="EMBL/GenBank/DDBJ databases">
        <title>Bacillus Genome Sequencing.</title>
        <authorList>
            <person name="Dunlap C."/>
        </authorList>
    </citation>
    <scope>NUCLEOTIDE SEQUENCE [LARGE SCALE GENOMIC DNA]</scope>
    <source>
        <strain evidence="1 2">NRS-52</strain>
    </source>
</reference>
<gene>
    <name evidence="1" type="ORF">P9847_14485</name>
</gene>
<sequence>MMDIAALSTSMSQAALHEQVSVAVLRMAKGQAELQGQNLIQMMEKSIDPNLGKKLDISI</sequence>